<evidence type="ECO:0000256" key="2">
    <source>
        <dbReference type="ARBA" id="ARBA00004123"/>
    </source>
</evidence>
<keyword evidence="7" id="KW-0539">Nucleus</keyword>
<comment type="cofactor">
    <cofactor evidence="1">
        <name>a divalent metal cation</name>
        <dbReference type="ChEBI" id="CHEBI:60240"/>
    </cofactor>
</comment>
<dbReference type="Pfam" id="PF13359">
    <property type="entry name" value="DDE_Tnp_4"/>
    <property type="match status" value="1"/>
</dbReference>
<dbReference type="GO" id="GO:0046872">
    <property type="term" value="F:metal ion binding"/>
    <property type="evidence" value="ECO:0007669"/>
    <property type="project" value="UniProtKB-KW"/>
</dbReference>
<evidence type="ECO:0000259" key="8">
    <source>
        <dbReference type="Pfam" id="PF13359"/>
    </source>
</evidence>
<comment type="subcellular location">
    <subcellularLocation>
        <location evidence="2">Nucleus</location>
    </subcellularLocation>
</comment>
<dbReference type="PANTHER" id="PTHR22930:SF289">
    <property type="entry name" value="DDE TNP4 DOMAIN-CONTAINING PROTEIN-RELATED"/>
    <property type="match status" value="1"/>
</dbReference>
<organism evidence="9 10">
    <name type="scientific">Acyrthosiphon pisum</name>
    <name type="common">Pea aphid</name>
    <dbReference type="NCBI Taxonomy" id="7029"/>
    <lineage>
        <taxon>Eukaryota</taxon>
        <taxon>Metazoa</taxon>
        <taxon>Ecdysozoa</taxon>
        <taxon>Arthropoda</taxon>
        <taxon>Hexapoda</taxon>
        <taxon>Insecta</taxon>
        <taxon>Pterygota</taxon>
        <taxon>Neoptera</taxon>
        <taxon>Paraneoptera</taxon>
        <taxon>Hemiptera</taxon>
        <taxon>Sternorrhyncha</taxon>
        <taxon>Aphidomorpha</taxon>
        <taxon>Aphidoidea</taxon>
        <taxon>Aphididae</taxon>
        <taxon>Macrosiphini</taxon>
        <taxon>Acyrthosiphon</taxon>
    </lineage>
</organism>
<dbReference type="GO" id="GO:0016787">
    <property type="term" value="F:hydrolase activity"/>
    <property type="evidence" value="ECO:0007669"/>
    <property type="project" value="UniProtKB-KW"/>
</dbReference>
<evidence type="ECO:0000256" key="6">
    <source>
        <dbReference type="ARBA" id="ARBA00022801"/>
    </source>
</evidence>
<dbReference type="GO" id="GO:0005634">
    <property type="term" value="C:nucleus"/>
    <property type="evidence" value="ECO:0007669"/>
    <property type="project" value="UniProtKB-SubCell"/>
</dbReference>
<sequence length="369" mass="41789">MIYVINELYIICILIYLKTTTEVYLPTIVDLSDRQFIGTYRLNKILVRELLDILTPFMVSSVTNAGLSIQRKLLTALRFFASGSYQQDIGENRGSAVSQPSVSRCITEVVNAFNRPEILNKYIHFPSSLGELNDVRLGFYEKFGIPGVIGVIDGTHIAIVPPKSEDIIYPEHVYINRKGYHSINTQLICDSNMKILNVCAKFPGSTHDSHIWRVSPVLGLLKHLHSIGHSSYFLLGDSGYGLRPWLLTPLTEYQPNTPEARYNTWLCRARSLIERCNGVLKMRFRCLLKHRVLHYAPEKASSIINACTVLHNICIGNNLPIIDNDGEFEENDYGILNNTAINEPNATRANTELIAGKRMQQQIINSYFK</sequence>
<dbReference type="OrthoDB" id="6578570at2759"/>
<dbReference type="PANTHER" id="PTHR22930">
    <property type="match status" value="1"/>
</dbReference>
<evidence type="ECO:0000256" key="7">
    <source>
        <dbReference type="ARBA" id="ARBA00023242"/>
    </source>
</evidence>
<keyword evidence="10" id="KW-1185">Reference proteome</keyword>
<comment type="similarity">
    <text evidence="3">Belongs to the HARBI1 family.</text>
</comment>
<feature type="domain" description="DDE Tnp4" evidence="8">
    <location>
        <begin position="152"/>
        <end position="312"/>
    </location>
</feature>
<evidence type="ECO:0000256" key="4">
    <source>
        <dbReference type="ARBA" id="ARBA00022722"/>
    </source>
</evidence>
<keyword evidence="6" id="KW-0378">Hydrolase</keyword>
<dbReference type="GO" id="GO:0004518">
    <property type="term" value="F:nuclease activity"/>
    <property type="evidence" value="ECO:0007669"/>
    <property type="project" value="UniProtKB-KW"/>
</dbReference>
<dbReference type="Proteomes" id="UP000007819">
    <property type="component" value="Chromosome A2"/>
</dbReference>
<evidence type="ECO:0000256" key="1">
    <source>
        <dbReference type="ARBA" id="ARBA00001968"/>
    </source>
</evidence>
<dbReference type="RefSeq" id="XP_029346117.1">
    <property type="nucleotide sequence ID" value="XM_029490257.1"/>
</dbReference>
<dbReference type="InterPro" id="IPR045249">
    <property type="entry name" value="HARBI1-like"/>
</dbReference>
<name>A0A8R2NR33_ACYPI</name>
<evidence type="ECO:0000313" key="9">
    <source>
        <dbReference type="EnsemblMetazoa" id="XP_029346117.1"/>
    </source>
</evidence>
<evidence type="ECO:0000313" key="10">
    <source>
        <dbReference type="Proteomes" id="UP000007819"/>
    </source>
</evidence>
<keyword evidence="5" id="KW-0479">Metal-binding</keyword>
<reference evidence="10" key="1">
    <citation type="submission" date="2010-06" db="EMBL/GenBank/DDBJ databases">
        <authorList>
            <person name="Jiang H."/>
            <person name="Abraham K."/>
            <person name="Ali S."/>
            <person name="Alsbrooks S.L."/>
            <person name="Anim B.N."/>
            <person name="Anosike U.S."/>
            <person name="Attaway T."/>
            <person name="Bandaranaike D.P."/>
            <person name="Battles P.K."/>
            <person name="Bell S.N."/>
            <person name="Bell A.V."/>
            <person name="Beltran B."/>
            <person name="Bickham C."/>
            <person name="Bustamante Y."/>
            <person name="Caleb T."/>
            <person name="Canada A."/>
            <person name="Cardenas V."/>
            <person name="Carter K."/>
            <person name="Chacko J."/>
            <person name="Chandrabose M.N."/>
            <person name="Chavez D."/>
            <person name="Chavez A."/>
            <person name="Chen L."/>
            <person name="Chu H.-S."/>
            <person name="Claassen K.J."/>
            <person name="Cockrell R."/>
            <person name="Collins M."/>
            <person name="Cooper J.A."/>
            <person name="Cree A."/>
            <person name="Curry S.M."/>
            <person name="Da Y."/>
            <person name="Dao M.D."/>
            <person name="Das B."/>
            <person name="Davila M.-L."/>
            <person name="Davy-Carroll L."/>
            <person name="Denson S."/>
            <person name="Dinh H."/>
            <person name="Ebong V.E."/>
            <person name="Edwards J.R."/>
            <person name="Egan A."/>
            <person name="El-Daye J."/>
            <person name="Escobedo L."/>
            <person name="Fernandez S."/>
            <person name="Fernando P.R."/>
            <person name="Flagg N."/>
            <person name="Forbes L.D."/>
            <person name="Fowler R.G."/>
            <person name="Fu Q."/>
            <person name="Gabisi R.A."/>
            <person name="Ganer J."/>
            <person name="Garbino Pronczuk A."/>
            <person name="Garcia R.M."/>
            <person name="Garner T."/>
            <person name="Garrett T.E."/>
            <person name="Gonzalez D.A."/>
            <person name="Hamid H."/>
            <person name="Hawkins E.S."/>
            <person name="Hirani K."/>
            <person name="Hogues M.E."/>
            <person name="Hollins B."/>
            <person name="Hsiao C.-H."/>
            <person name="Jabil R."/>
            <person name="James M.L."/>
            <person name="Jhangiani S.N."/>
            <person name="Johnson B."/>
            <person name="Johnson Q."/>
            <person name="Joshi V."/>
            <person name="Kalu J.B."/>
            <person name="Kam C."/>
            <person name="Kashfia A."/>
            <person name="Keebler J."/>
            <person name="Kisamo H."/>
            <person name="Kovar C.L."/>
            <person name="Lago L.A."/>
            <person name="Lai C.-Y."/>
            <person name="Laidlaw J."/>
            <person name="Lara F."/>
            <person name="Le T.-K."/>
            <person name="Lee S.L."/>
            <person name="Legall F.H."/>
            <person name="Lemon S.J."/>
            <person name="Lewis L.R."/>
            <person name="Li B."/>
            <person name="Liu Y."/>
            <person name="Liu Y.-S."/>
            <person name="Lopez J."/>
            <person name="Lozado R.J."/>
            <person name="Lu J."/>
            <person name="Madu R.C."/>
            <person name="Maheshwari M."/>
            <person name="Maheshwari R."/>
            <person name="Malloy K."/>
            <person name="Martinez E."/>
            <person name="Mathew T."/>
            <person name="Mercado I.C."/>
            <person name="Mercado C."/>
            <person name="Meyer B."/>
            <person name="Montgomery K."/>
            <person name="Morgan M.B."/>
            <person name="Munidasa M."/>
            <person name="Nazareth L.V."/>
            <person name="Nelson J."/>
            <person name="Ng B.M."/>
            <person name="Nguyen N.B."/>
            <person name="Nguyen P.Q."/>
            <person name="Nguyen T."/>
            <person name="Obregon M."/>
            <person name="Okwuonu G.O."/>
            <person name="Onwere C.G."/>
            <person name="Orozco G."/>
            <person name="Parra A."/>
            <person name="Patel S."/>
            <person name="Patil S."/>
            <person name="Perez A."/>
            <person name="Perez Y."/>
            <person name="Pham C."/>
            <person name="Primus E.L."/>
            <person name="Pu L.-L."/>
            <person name="Puazo M."/>
            <person name="Qin X."/>
            <person name="Quiroz J.B."/>
            <person name="Reese J."/>
            <person name="Richards S."/>
            <person name="Rives C.M."/>
            <person name="Robberts R."/>
            <person name="Ruiz S.J."/>
            <person name="Ruiz M.J."/>
            <person name="Santibanez J."/>
            <person name="Schneider B.W."/>
            <person name="Sisson I."/>
            <person name="Smith M."/>
            <person name="Sodergren E."/>
            <person name="Song X.-Z."/>
            <person name="Song B.B."/>
            <person name="Summersgill H."/>
            <person name="Thelus R."/>
            <person name="Thornton R.D."/>
            <person name="Trejos Z.Y."/>
            <person name="Usmani K."/>
            <person name="Vattathil S."/>
            <person name="Villasana D."/>
            <person name="Walker D.L."/>
            <person name="Wang S."/>
            <person name="Wang K."/>
            <person name="White C.S."/>
            <person name="Williams A.C."/>
            <person name="Williamson J."/>
            <person name="Wilson K."/>
            <person name="Woghiren I.O."/>
            <person name="Woodworth J.R."/>
            <person name="Worley K.C."/>
            <person name="Wright R.A."/>
            <person name="Wu W."/>
            <person name="Young L."/>
            <person name="Zhang L."/>
            <person name="Zhang J."/>
            <person name="Zhu Y."/>
            <person name="Muzny D.M."/>
            <person name="Weinstock G."/>
            <person name="Gibbs R.A."/>
        </authorList>
    </citation>
    <scope>NUCLEOTIDE SEQUENCE [LARGE SCALE GENOMIC DNA]</scope>
    <source>
        <strain evidence="10">LSR1</strain>
    </source>
</reference>
<dbReference type="EnsemblMetazoa" id="XM_029490257.1">
    <property type="protein sequence ID" value="XP_029346117.1"/>
    <property type="gene ID" value="LOC100158969"/>
</dbReference>
<protein>
    <recommendedName>
        <fullName evidence="8">DDE Tnp4 domain-containing protein</fullName>
    </recommendedName>
</protein>
<dbReference type="AlphaFoldDB" id="A0A8R2NR33"/>
<accession>A0A8R2NR33</accession>
<dbReference type="InterPro" id="IPR027806">
    <property type="entry name" value="HARBI1_dom"/>
</dbReference>
<reference evidence="9" key="2">
    <citation type="submission" date="2022-06" db="UniProtKB">
        <authorList>
            <consortium name="EnsemblMetazoa"/>
        </authorList>
    </citation>
    <scope>IDENTIFICATION</scope>
</reference>
<evidence type="ECO:0000256" key="3">
    <source>
        <dbReference type="ARBA" id="ARBA00006958"/>
    </source>
</evidence>
<keyword evidence="4" id="KW-0540">Nuclease</keyword>
<dbReference type="GeneID" id="100158969"/>
<proteinExistence type="inferred from homology"/>
<evidence type="ECO:0000256" key="5">
    <source>
        <dbReference type="ARBA" id="ARBA00022723"/>
    </source>
</evidence>